<accession>A0A9N7NEG1</accession>
<keyword evidence="4" id="KW-1185">Reference proteome</keyword>
<evidence type="ECO:0000313" key="4">
    <source>
        <dbReference type="Proteomes" id="UP001153555"/>
    </source>
</evidence>
<dbReference type="Pfam" id="PF12937">
    <property type="entry name" value="F-box-like"/>
    <property type="match status" value="1"/>
</dbReference>
<dbReference type="InterPro" id="IPR013187">
    <property type="entry name" value="F-box-assoc_dom_typ3"/>
</dbReference>
<proteinExistence type="predicted"/>
<dbReference type="AlphaFoldDB" id="A0A9N7NEG1"/>
<feature type="domain" description="F-box" evidence="2">
    <location>
        <begin position="88"/>
        <end position="137"/>
    </location>
</feature>
<dbReference type="PANTHER" id="PTHR31672">
    <property type="entry name" value="BNACNNG10540D PROTEIN"/>
    <property type="match status" value="1"/>
</dbReference>
<comment type="caution">
    <text evidence="3">The sequence shown here is derived from an EMBL/GenBank/DDBJ whole genome shotgun (WGS) entry which is preliminary data.</text>
</comment>
<dbReference type="Proteomes" id="UP001153555">
    <property type="component" value="Unassembled WGS sequence"/>
</dbReference>
<dbReference type="Pfam" id="PF08268">
    <property type="entry name" value="FBA_3"/>
    <property type="match status" value="1"/>
</dbReference>
<sequence>MAWHPLGWRVSHNILKPLNLSTLNPIVPSSRKPLPMLDIPPSMVRQPPPPRRPGKEERNTELQPFKFLAPPVHQQIYYRRRCKRKSLTTGIESLPDELLIEVLARIPSPQQEIYEARLVCRKWYNTIHTPNFMSANLHHSTYGLLFKHRECESLLILPQREGVRVEMTQLSYKRRCEVTSSCNGLWLETNMKEKGCNLFVTNPTTGQVVGLPPCDGKVSEGKYAMAYSPASMEYKAVIYYPPTRTRPRPPVFHILTAGVDKKWRNVDLGLISSEEALEAFYDMPLVTEGFIHWNRLYFLHVLTLNVETETITQTPAPLPTLGSQFNIYLSTGKYLTLLSHYGQFSWQVWELSRPETGEWRKKAHFCLEVHKKRLNLSGDLDEDFVLPVGWVKYSELLAMRIGGKSNAVFVYNLVTQEIDEIGLPDHIGCYNIAVHKSSLEWLDAVKPTRRLVSK</sequence>
<name>A0A9N7NEG1_STRHE</name>
<dbReference type="OrthoDB" id="1918594at2759"/>
<dbReference type="InterPro" id="IPR050796">
    <property type="entry name" value="SCF_F-box_component"/>
</dbReference>
<dbReference type="InterPro" id="IPR001810">
    <property type="entry name" value="F-box_dom"/>
</dbReference>
<evidence type="ECO:0000256" key="1">
    <source>
        <dbReference type="SAM" id="MobiDB-lite"/>
    </source>
</evidence>
<organism evidence="3 4">
    <name type="scientific">Striga hermonthica</name>
    <name type="common">Purple witchweed</name>
    <name type="synonym">Buchnera hermonthica</name>
    <dbReference type="NCBI Taxonomy" id="68872"/>
    <lineage>
        <taxon>Eukaryota</taxon>
        <taxon>Viridiplantae</taxon>
        <taxon>Streptophyta</taxon>
        <taxon>Embryophyta</taxon>
        <taxon>Tracheophyta</taxon>
        <taxon>Spermatophyta</taxon>
        <taxon>Magnoliopsida</taxon>
        <taxon>eudicotyledons</taxon>
        <taxon>Gunneridae</taxon>
        <taxon>Pentapetalae</taxon>
        <taxon>asterids</taxon>
        <taxon>lamiids</taxon>
        <taxon>Lamiales</taxon>
        <taxon>Orobanchaceae</taxon>
        <taxon>Buchnereae</taxon>
        <taxon>Striga</taxon>
    </lineage>
</organism>
<dbReference type="EMBL" id="CACSLK010027773">
    <property type="protein sequence ID" value="CAA0829131.1"/>
    <property type="molecule type" value="Genomic_DNA"/>
</dbReference>
<dbReference type="InterPro" id="IPR036047">
    <property type="entry name" value="F-box-like_dom_sf"/>
</dbReference>
<dbReference type="SUPFAM" id="SSF81383">
    <property type="entry name" value="F-box domain"/>
    <property type="match status" value="1"/>
</dbReference>
<dbReference type="PANTHER" id="PTHR31672:SF11">
    <property type="entry name" value="F-BOX PROTEIN CPR1-LIKE ISOFORM X2"/>
    <property type="match status" value="1"/>
</dbReference>
<evidence type="ECO:0000313" key="3">
    <source>
        <dbReference type="EMBL" id="CAA0829131.1"/>
    </source>
</evidence>
<evidence type="ECO:0000259" key="2">
    <source>
        <dbReference type="PROSITE" id="PS50181"/>
    </source>
</evidence>
<dbReference type="Gene3D" id="1.20.1280.50">
    <property type="match status" value="1"/>
</dbReference>
<gene>
    <name evidence="3" type="ORF">SHERM_24719</name>
</gene>
<dbReference type="PROSITE" id="PS50181">
    <property type="entry name" value="FBOX"/>
    <property type="match status" value="1"/>
</dbReference>
<protein>
    <recommendedName>
        <fullName evidence="2">F-box domain-containing protein</fullName>
    </recommendedName>
</protein>
<reference evidence="3" key="1">
    <citation type="submission" date="2019-12" db="EMBL/GenBank/DDBJ databases">
        <authorList>
            <person name="Scholes J."/>
        </authorList>
    </citation>
    <scope>NUCLEOTIDE SEQUENCE</scope>
</reference>
<feature type="region of interest" description="Disordered" evidence="1">
    <location>
        <begin position="37"/>
        <end position="61"/>
    </location>
</feature>